<feature type="chain" id="PRO_5017084572" evidence="2">
    <location>
        <begin position="24"/>
        <end position="320"/>
    </location>
</feature>
<dbReference type="STRING" id="433924.NS331_17940"/>
<comment type="similarity">
    <text evidence="1">Belongs to the UPF0065 (bug) family.</text>
</comment>
<evidence type="ECO:0000313" key="4">
    <source>
        <dbReference type="Proteomes" id="UP000255265"/>
    </source>
</evidence>
<evidence type="ECO:0000256" key="2">
    <source>
        <dbReference type="SAM" id="SignalP"/>
    </source>
</evidence>
<feature type="signal peptide" evidence="2">
    <location>
        <begin position="1"/>
        <end position="23"/>
    </location>
</feature>
<evidence type="ECO:0000256" key="1">
    <source>
        <dbReference type="ARBA" id="ARBA00006987"/>
    </source>
</evidence>
<name>A0A370FHY5_9BURK</name>
<protein>
    <submittedName>
        <fullName evidence="3">Tripartite-type tricarboxylate transporter receptor subunit TctC</fullName>
    </submittedName>
</protein>
<dbReference type="CDD" id="cd07012">
    <property type="entry name" value="PBP2_Bug_TTT"/>
    <property type="match status" value="1"/>
</dbReference>
<dbReference type="PANTHER" id="PTHR42928:SF5">
    <property type="entry name" value="BLR1237 PROTEIN"/>
    <property type="match status" value="1"/>
</dbReference>
<keyword evidence="4" id="KW-1185">Reference proteome</keyword>
<dbReference type="OrthoDB" id="8678477at2"/>
<reference evidence="3 4" key="1">
    <citation type="submission" date="2018-07" db="EMBL/GenBank/DDBJ databases">
        <title>Genomic Encyclopedia of Type Strains, Phase IV (KMG-IV): sequencing the most valuable type-strain genomes for metagenomic binning, comparative biology and taxonomic classification.</title>
        <authorList>
            <person name="Goeker M."/>
        </authorList>
    </citation>
    <scope>NUCLEOTIDE SEQUENCE [LARGE SCALE GENOMIC DNA]</scope>
    <source>
        <strain evidence="3 4">DSM 21352</strain>
    </source>
</reference>
<dbReference type="PROSITE" id="PS51257">
    <property type="entry name" value="PROKAR_LIPOPROTEIN"/>
    <property type="match status" value="1"/>
</dbReference>
<keyword evidence="2" id="KW-0732">Signal</keyword>
<proteinExistence type="inferred from homology"/>
<accession>A0A370FHY5</accession>
<dbReference type="AlphaFoldDB" id="A0A370FHY5"/>
<evidence type="ECO:0000313" key="3">
    <source>
        <dbReference type="EMBL" id="RDI26178.1"/>
    </source>
</evidence>
<dbReference type="Proteomes" id="UP000255265">
    <property type="component" value="Unassembled WGS sequence"/>
</dbReference>
<dbReference type="RefSeq" id="WP_114802748.1">
    <property type="nucleotide sequence ID" value="NZ_QQAV01000003.1"/>
</dbReference>
<sequence length="320" mass="34384">MSHRRQFLAGLLLGACALSPALAQQNVTRIVVPFAAGGGTDQYCRILAQELNKHGMNVIIENKPGASGILAADYVARSKPDGQTVLVSSLGTLANNIALYDKLPYDPAKDFASVTQIAYQPSVIVGRTDLPYKNIKEMVAYAKANPGKINRGSPGASILTNLAPIAFERAQGFSTTHIPFNGDAPALQALLGGQIDIHGTSITGSLPYIKAGKLRVLGVMDDQRLPQVPDAPTFKEMGYDMVATLWYSFSVPSGTPRAAIDKLNKAVNQVIADPEFVTRARAIGMEPRGSTPEELDRFVKTESDRWLPLLQSLNIPKQGT</sequence>
<dbReference type="Pfam" id="PF03401">
    <property type="entry name" value="TctC"/>
    <property type="match status" value="1"/>
</dbReference>
<dbReference type="Gene3D" id="3.40.190.10">
    <property type="entry name" value="Periplasmic binding protein-like II"/>
    <property type="match status" value="1"/>
</dbReference>
<dbReference type="InterPro" id="IPR042100">
    <property type="entry name" value="Bug_dom1"/>
</dbReference>
<dbReference type="Gene3D" id="3.40.190.150">
    <property type="entry name" value="Bordetella uptake gene, domain 1"/>
    <property type="match status" value="1"/>
</dbReference>
<gene>
    <name evidence="3" type="ORF">DFR41_103335</name>
</gene>
<keyword evidence="3" id="KW-0675">Receptor</keyword>
<comment type="caution">
    <text evidence="3">The sequence shown here is derived from an EMBL/GenBank/DDBJ whole genome shotgun (WGS) entry which is preliminary data.</text>
</comment>
<dbReference type="SUPFAM" id="SSF53850">
    <property type="entry name" value="Periplasmic binding protein-like II"/>
    <property type="match status" value="1"/>
</dbReference>
<dbReference type="PIRSF" id="PIRSF017082">
    <property type="entry name" value="YflP"/>
    <property type="match status" value="1"/>
</dbReference>
<dbReference type="InterPro" id="IPR005064">
    <property type="entry name" value="BUG"/>
</dbReference>
<dbReference type="EMBL" id="QQAV01000003">
    <property type="protein sequence ID" value="RDI26178.1"/>
    <property type="molecule type" value="Genomic_DNA"/>
</dbReference>
<organism evidence="3 4">
    <name type="scientific">Pseudacidovorax intermedius</name>
    <dbReference type="NCBI Taxonomy" id="433924"/>
    <lineage>
        <taxon>Bacteria</taxon>
        <taxon>Pseudomonadati</taxon>
        <taxon>Pseudomonadota</taxon>
        <taxon>Betaproteobacteria</taxon>
        <taxon>Burkholderiales</taxon>
        <taxon>Comamonadaceae</taxon>
        <taxon>Pseudacidovorax</taxon>
    </lineage>
</organism>
<dbReference type="PANTHER" id="PTHR42928">
    <property type="entry name" value="TRICARBOXYLATE-BINDING PROTEIN"/>
    <property type="match status" value="1"/>
</dbReference>